<feature type="binding site" evidence="7">
    <location>
        <position position="97"/>
    </location>
    <ligand>
        <name>Zn(2+)</name>
        <dbReference type="ChEBI" id="CHEBI:29105"/>
    </ligand>
</feature>
<keyword evidence="9" id="KW-1185">Reference proteome</keyword>
<dbReference type="Gene3D" id="3.40.1050.10">
    <property type="entry name" value="Carbonic anhydrase"/>
    <property type="match status" value="1"/>
</dbReference>
<comment type="caution">
    <text evidence="8">The sequence shown here is derived from an EMBL/GenBank/DDBJ whole genome shotgun (WGS) entry which is preliminary data.</text>
</comment>
<accession>A0A0M2UUV0</accession>
<evidence type="ECO:0000256" key="6">
    <source>
        <dbReference type="ARBA" id="ARBA00048348"/>
    </source>
</evidence>
<dbReference type="PANTHER" id="PTHR11002">
    <property type="entry name" value="CARBONIC ANHYDRASE"/>
    <property type="match status" value="1"/>
</dbReference>
<evidence type="ECO:0000256" key="7">
    <source>
        <dbReference type="PIRSR" id="PIRSR601765-1"/>
    </source>
</evidence>
<dbReference type="InterPro" id="IPR036874">
    <property type="entry name" value="Carbonic_anhydrase_sf"/>
</dbReference>
<dbReference type="GO" id="GO:0004089">
    <property type="term" value="F:carbonate dehydratase activity"/>
    <property type="evidence" value="ECO:0007669"/>
    <property type="project" value="UniProtKB-EC"/>
</dbReference>
<keyword evidence="5 8" id="KW-0456">Lyase</keyword>
<dbReference type="AlphaFoldDB" id="A0A0M2UUV0"/>
<dbReference type="Pfam" id="PF00484">
    <property type="entry name" value="Pro_CA"/>
    <property type="match status" value="1"/>
</dbReference>
<dbReference type="EC" id="4.2.1.1" evidence="2"/>
<dbReference type="GO" id="GO:0008270">
    <property type="term" value="F:zinc ion binding"/>
    <property type="evidence" value="ECO:0007669"/>
    <property type="project" value="InterPro"/>
</dbReference>
<sequence>MEVGNIFRHLLVHNEAFVKNTEVTKFLAYATHQNPYITLLTCSDSRVQGDILGKDIFNKVFIIRNAGNQFAVNRGSIEYSLFVLKTPVMLVLGHTDCGAVKFATHACVTQSKEIVNLSKSVDHLMKTDYSSLSREIKTEMLPLTIPIERGIPDLKKIQNEMKELAFLSQTNVDYQIEKALKYYGERVKEGKLTIIGGIYDFVGAYSNQLGRVLITNINGIINLIDLQESARSIIKRMPNYDENSGGYKITSELISEKVTRIAV</sequence>
<dbReference type="EMBL" id="LAQJ01000237">
    <property type="protein sequence ID" value="KKO18766.1"/>
    <property type="molecule type" value="Genomic_DNA"/>
</dbReference>
<keyword evidence="3 7" id="KW-0479">Metal-binding</keyword>
<evidence type="ECO:0000256" key="1">
    <source>
        <dbReference type="ARBA" id="ARBA00006217"/>
    </source>
</evidence>
<keyword evidence="4 7" id="KW-0862">Zinc</keyword>
<feature type="binding site" evidence="7">
    <location>
        <position position="94"/>
    </location>
    <ligand>
        <name>Zn(2+)</name>
        <dbReference type="ChEBI" id="CHEBI:29105"/>
    </ligand>
</feature>
<dbReference type="SMART" id="SM00947">
    <property type="entry name" value="Pro_CA"/>
    <property type="match status" value="1"/>
</dbReference>
<comment type="similarity">
    <text evidence="1">Belongs to the beta-class carbonic anhydrase family.</text>
</comment>
<name>A0A0M2UUV0_9BACT</name>
<proteinExistence type="inferred from homology"/>
<evidence type="ECO:0000256" key="4">
    <source>
        <dbReference type="ARBA" id="ARBA00022833"/>
    </source>
</evidence>
<dbReference type="PANTHER" id="PTHR11002:SF76">
    <property type="entry name" value="CARBONIC ANHYDRASE"/>
    <property type="match status" value="1"/>
</dbReference>
<gene>
    <name evidence="8" type="primary">cynT</name>
    <name evidence="8" type="ORF">BROFUL_02546</name>
</gene>
<organism evidence="8 9">
    <name type="scientific">Candidatus Brocadia fulgida</name>
    <dbReference type="NCBI Taxonomy" id="380242"/>
    <lineage>
        <taxon>Bacteria</taxon>
        <taxon>Pseudomonadati</taxon>
        <taxon>Planctomycetota</taxon>
        <taxon>Candidatus Brocadiia</taxon>
        <taxon>Candidatus Brocadiales</taxon>
        <taxon>Candidatus Brocadiaceae</taxon>
        <taxon>Candidatus Brocadia</taxon>
    </lineage>
</organism>
<feature type="binding site" evidence="7">
    <location>
        <position position="44"/>
    </location>
    <ligand>
        <name>Zn(2+)</name>
        <dbReference type="ChEBI" id="CHEBI:29105"/>
    </ligand>
</feature>
<reference evidence="8 9" key="1">
    <citation type="journal article" date="2013" name="BMC Microbiol.">
        <title>Identification of the type II cytochrome c maturation pathway in anammox bacteria by comparative genomics.</title>
        <authorList>
            <person name="Ferousi C."/>
            <person name="Speth D.R."/>
            <person name="Reimann J."/>
            <person name="Op den Camp H.J."/>
            <person name="Allen J.W."/>
            <person name="Keltjens J.T."/>
            <person name="Jetten M.S."/>
        </authorList>
    </citation>
    <scope>NUCLEOTIDE SEQUENCE [LARGE SCALE GENOMIC DNA]</scope>
    <source>
        <strain evidence="8">RU1</strain>
    </source>
</reference>
<feature type="binding site" evidence="7">
    <location>
        <position position="42"/>
    </location>
    <ligand>
        <name>Zn(2+)</name>
        <dbReference type="ChEBI" id="CHEBI:29105"/>
    </ligand>
</feature>
<dbReference type="PATRIC" id="fig|380242.3.peg.3161"/>
<evidence type="ECO:0000313" key="9">
    <source>
        <dbReference type="Proteomes" id="UP000034954"/>
    </source>
</evidence>
<comment type="catalytic activity">
    <reaction evidence="6">
        <text>hydrogencarbonate + H(+) = CO2 + H2O</text>
        <dbReference type="Rhea" id="RHEA:10748"/>
        <dbReference type="ChEBI" id="CHEBI:15377"/>
        <dbReference type="ChEBI" id="CHEBI:15378"/>
        <dbReference type="ChEBI" id="CHEBI:16526"/>
        <dbReference type="ChEBI" id="CHEBI:17544"/>
        <dbReference type="EC" id="4.2.1.1"/>
    </reaction>
</comment>
<evidence type="ECO:0000313" key="8">
    <source>
        <dbReference type="EMBL" id="KKO18766.1"/>
    </source>
</evidence>
<dbReference type="InterPro" id="IPR001765">
    <property type="entry name" value="Carbonic_anhydrase"/>
</dbReference>
<evidence type="ECO:0000256" key="5">
    <source>
        <dbReference type="ARBA" id="ARBA00023239"/>
    </source>
</evidence>
<dbReference type="SUPFAM" id="SSF53056">
    <property type="entry name" value="beta-carbonic anhydrase, cab"/>
    <property type="match status" value="1"/>
</dbReference>
<protein>
    <recommendedName>
        <fullName evidence="2">carbonic anhydrase</fullName>
        <ecNumber evidence="2">4.2.1.1</ecNumber>
    </recommendedName>
</protein>
<comment type="cofactor">
    <cofactor evidence="7">
        <name>Zn(2+)</name>
        <dbReference type="ChEBI" id="CHEBI:29105"/>
    </cofactor>
    <text evidence="7">Binds 1 zinc ion per subunit.</text>
</comment>
<dbReference type="Proteomes" id="UP000034954">
    <property type="component" value="Unassembled WGS sequence"/>
</dbReference>
<evidence type="ECO:0000256" key="2">
    <source>
        <dbReference type="ARBA" id="ARBA00012925"/>
    </source>
</evidence>
<evidence type="ECO:0000256" key="3">
    <source>
        <dbReference type="ARBA" id="ARBA00022723"/>
    </source>
</evidence>